<accession>A0A139WH82</accession>
<feature type="compositionally biased region" description="Polar residues" evidence="2">
    <location>
        <begin position="1081"/>
        <end position="1090"/>
    </location>
</feature>
<dbReference type="InParanoid" id="A0A139WH82"/>
<dbReference type="GO" id="GO:0005814">
    <property type="term" value="C:centriole"/>
    <property type="evidence" value="ECO:0000318"/>
    <property type="project" value="GO_Central"/>
</dbReference>
<evidence type="ECO:0000256" key="2">
    <source>
        <dbReference type="SAM" id="MobiDB-lite"/>
    </source>
</evidence>
<feature type="compositionally biased region" description="Basic and acidic residues" evidence="2">
    <location>
        <begin position="327"/>
        <end position="338"/>
    </location>
</feature>
<dbReference type="Proteomes" id="UP000007266">
    <property type="component" value="Linkage group 5"/>
</dbReference>
<evidence type="ECO:0000313" key="3">
    <source>
        <dbReference type="EMBL" id="KYB27244.1"/>
    </source>
</evidence>
<feature type="coiled-coil region" evidence="1">
    <location>
        <begin position="932"/>
        <end position="959"/>
    </location>
</feature>
<feature type="region of interest" description="Disordered" evidence="2">
    <location>
        <begin position="1076"/>
        <end position="1140"/>
    </location>
</feature>
<dbReference type="OMA" id="ESEISCQ"/>
<feature type="coiled-coil region" evidence="1">
    <location>
        <begin position="35"/>
        <end position="96"/>
    </location>
</feature>
<reference evidence="3 4" key="1">
    <citation type="journal article" date="2008" name="Nature">
        <title>The genome of the model beetle and pest Tribolium castaneum.</title>
        <authorList>
            <consortium name="Tribolium Genome Sequencing Consortium"/>
            <person name="Richards S."/>
            <person name="Gibbs R.A."/>
            <person name="Weinstock G.M."/>
            <person name="Brown S.J."/>
            <person name="Denell R."/>
            <person name="Beeman R.W."/>
            <person name="Gibbs R."/>
            <person name="Beeman R.W."/>
            <person name="Brown S.J."/>
            <person name="Bucher G."/>
            <person name="Friedrich M."/>
            <person name="Grimmelikhuijzen C.J."/>
            <person name="Klingler M."/>
            <person name="Lorenzen M."/>
            <person name="Richards S."/>
            <person name="Roth S."/>
            <person name="Schroder R."/>
            <person name="Tautz D."/>
            <person name="Zdobnov E.M."/>
            <person name="Muzny D."/>
            <person name="Gibbs R.A."/>
            <person name="Weinstock G.M."/>
            <person name="Attaway T."/>
            <person name="Bell S."/>
            <person name="Buhay C.J."/>
            <person name="Chandrabose M.N."/>
            <person name="Chavez D."/>
            <person name="Clerk-Blankenburg K.P."/>
            <person name="Cree A."/>
            <person name="Dao M."/>
            <person name="Davis C."/>
            <person name="Chacko J."/>
            <person name="Dinh H."/>
            <person name="Dugan-Rocha S."/>
            <person name="Fowler G."/>
            <person name="Garner T.T."/>
            <person name="Garnes J."/>
            <person name="Gnirke A."/>
            <person name="Hawes A."/>
            <person name="Hernandez J."/>
            <person name="Hines S."/>
            <person name="Holder M."/>
            <person name="Hume J."/>
            <person name="Jhangiani S.N."/>
            <person name="Joshi V."/>
            <person name="Khan Z.M."/>
            <person name="Jackson L."/>
            <person name="Kovar C."/>
            <person name="Kowis A."/>
            <person name="Lee S."/>
            <person name="Lewis L.R."/>
            <person name="Margolis J."/>
            <person name="Morgan M."/>
            <person name="Nazareth L.V."/>
            <person name="Nguyen N."/>
            <person name="Okwuonu G."/>
            <person name="Parker D."/>
            <person name="Richards S."/>
            <person name="Ruiz S.J."/>
            <person name="Santibanez J."/>
            <person name="Savard J."/>
            <person name="Scherer S.E."/>
            <person name="Schneider B."/>
            <person name="Sodergren E."/>
            <person name="Tautz D."/>
            <person name="Vattahil S."/>
            <person name="Villasana D."/>
            <person name="White C.S."/>
            <person name="Wright R."/>
            <person name="Park Y."/>
            <person name="Beeman R.W."/>
            <person name="Lord J."/>
            <person name="Oppert B."/>
            <person name="Lorenzen M."/>
            <person name="Brown S."/>
            <person name="Wang L."/>
            <person name="Savard J."/>
            <person name="Tautz D."/>
            <person name="Richards S."/>
            <person name="Weinstock G."/>
            <person name="Gibbs R.A."/>
            <person name="Liu Y."/>
            <person name="Worley K."/>
            <person name="Weinstock G."/>
            <person name="Elsik C.G."/>
            <person name="Reese J.T."/>
            <person name="Elhaik E."/>
            <person name="Landan G."/>
            <person name="Graur D."/>
            <person name="Arensburger P."/>
            <person name="Atkinson P."/>
            <person name="Beeman R.W."/>
            <person name="Beidler J."/>
            <person name="Brown S.J."/>
            <person name="Demuth J.P."/>
            <person name="Drury D.W."/>
            <person name="Du Y.Z."/>
            <person name="Fujiwara H."/>
            <person name="Lorenzen M."/>
            <person name="Maselli V."/>
            <person name="Osanai M."/>
            <person name="Park Y."/>
            <person name="Robertson H.M."/>
            <person name="Tu Z."/>
            <person name="Wang J.J."/>
            <person name="Wang S."/>
            <person name="Richards S."/>
            <person name="Song H."/>
            <person name="Zhang L."/>
            <person name="Sodergren E."/>
            <person name="Werner D."/>
            <person name="Stanke M."/>
            <person name="Morgenstern B."/>
            <person name="Solovyev V."/>
            <person name="Kosarev P."/>
            <person name="Brown G."/>
            <person name="Chen H.C."/>
            <person name="Ermolaeva O."/>
            <person name="Hlavina W."/>
            <person name="Kapustin Y."/>
            <person name="Kiryutin B."/>
            <person name="Kitts P."/>
            <person name="Maglott D."/>
            <person name="Pruitt K."/>
            <person name="Sapojnikov V."/>
            <person name="Souvorov A."/>
            <person name="Mackey A.J."/>
            <person name="Waterhouse R.M."/>
            <person name="Wyder S."/>
            <person name="Zdobnov E.M."/>
            <person name="Zdobnov E.M."/>
            <person name="Wyder S."/>
            <person name="Kriventseva E.V."/>
            <person name="Kadowaki T."/>
            <person name="Bork P."/>
            <person name="Aranda M."/>
            <person name="Bao R."/>
            <person name="Beermann A."/>
            <person name="Berns N."/>
            <person name="Bolognesi R."/>
            <person name="Bonneton F."/>
            <person name="Bopp D."/>
            <person name="Brown S.J."/>
            <person name="Bucher G."/>
            <person name="Butts T."/>
            <person name="Chaumot A."/>
            <person name="Denell R.E."/>
            <person name="Ferrier D.E."/>
            <person name="Friedrich M."/>
            <person name="Gordon C.M."/>
            <person name="Jindra M."/>
            <person name="Klingler M."/>
            <person name="Lan Q."/>
            <person name="Lattorff H.M."/>
            <person name="Laudet V."/>
            <person name="von Levetsow C."/>
            <person name="Liu Z."/>
            <person name="Lutz R."/>
            <person name="Lynch J.A."/>
            <person name="da Fonseca R.N."/>
            <person name="Posnien N."/>
            <person name="Reuter R."/>
            <person name="Roth S."/>
            <person name="Savard J."/>
            <person name="Schinko J.B."/>
            <person name="Schmitt C."/>
            <person name="Schoppmeier M."/>
            <person name="Schroder R."/>
            <person name="Shippy T.D."/>
            <person name="Simonnet F."/>
            <person name="Marques-Souza H."/>
            <person name="Tautz D."/>
            <person name="Tomoyasu Y."/>
            <person name="Trauner J."/>
            <person name="Van der Zee M."/>
            <person name="Vervoort M."/>
            <person name="Wittkopp N."/>
            <person name="Wimmer E.A."/>
            <person name="Yang X."/>
            <person name="Jones A.K."/>
            <person name="Sattelle D.B."/>
            <person name="Ebert P.R."/>
            <person name="Nelson D."/>
            <person name="Scott J.G."/>
            <person name="Beeman R.W."/>
            <person name="Muthukrishnan S."/>
            <person name="Kramer K.J."/>
            <person name="Arakane Y."/>
            <person name="Beeman R.W."/>
            <person name="Zhu Q."/>
            <person name="Hogenkamp D."/>
            <person name="Dixit R."/>
            <person name="Oppert B."/>
            <person name="Jiang H."/>
            <person name="Zou Z."/>
            <person name="Marshall J."/>
            <person name="Elpidina E."/>
            <person name="Vinokurov K."/>
            <person name="Oppert C."/>
            <person name="Zou Z."/>
            <person name="Evans J."/>
            <person name="Lu Z."/>
            <person name="Zhao P."/>
            <person name="Sumathipala N."/>
            <person name="Altincicek B."/>
            <person name="Vilcinskas A."/>
            <person name="Williams M."/>
            <person name="Hultmark D."/>
            <person name="Hetru C."/>
            <person name="Jiang H."/>
            <person name="Grimmelikhuijzen C.J."/>
            <person name="Hauser F."/>
            <person name="Cazzamali G."/>
            <person name="Williamson M."/>
            <person name="Park Y."/>
            <person name="Li B."/>
            <person name="Tanaka Y."/>
            <person name="Predel R."/>
            <person name="Neupert S."/>
            <person name="Schachtner J."/>
            <person name="Verleyen P."/>
            <person name="Raible F."/>
            <person name="Bork P."/>
            <person name="Friedrich M."/>
            <person name="Walden K.K."/>
            <person name="Robertson H.M."/>
            <person name="Angeli S."/>
            <person name="Foret S."/>
            <person name="Bucher G."/>
            <person name="Schuetz S."/>
            <person name="Maleszka R."/>
            <person name="Wimmer E.A."/>
            <person name="Beeman R.W."/>
            <person name="Lorenzen M."/>
            <person name="Tomoyasu Y."/>
            <person name="Miller S.C."/>
            <person name="Grossmann D."/>
            <person name="Bucher G."/>
        </authorList>
    </citation>
    <scope>NUCLEOTIDE SEQUENCE [LARGE SCALE GENOMIC DNA]</scope>
    <source>
        <strain evidence="3 4">Georgia GA2</strain>
    </source>
</reference>
<feature type="compositionally biased region" description="Polar residues" evidence="2">
    <location>
        <begin position="765"/>
        <end position="774"/>
    </location>
</feature>
<feature type="region of interest" description="Disordered" evidence="2">
    <location>
        <begin position="325"/>
        <end position="417"/>
    </location>
</feature>
<reference evidence="3 4" key="2">
    <citation type="journal article" date="2010" name="Nucleic Acids Res.">
        <title>BeetleBase in 2010: revisions to provide comprehensive genomic information for Tribolium castaneum.</title>
        <authorList>
            <person name="Kim H.S."/>
            <person name="Murphy T."/>
            <person name="Xia J."/>
            <person name="Caragea D."/>
            <person name="Park Y."/>
            <person name="Beeman R.W."/>
            <person name="Lorenzen M.D."/>
            <person name="Butcher S."/>
            <person name="Manak J.R."/>
            <person name="Brown S.J."/>
        </authorList>
    </citation>
    <scope>GENOME REANNOTATION</scope>
    <source>
        <strain evidence="3 4">Georgia GA2</strain>
    </source>
</reference>
<dbReference type="FunCoup" id="A0A139WH82">
    <property type="interactions" value="7"/>
</dbReference>
<keyword evidence="4" id="KW-1185">Reference proteome</keyword>
<dbReference type="GO" id="GO:0005829">
    <property type="term" value="C:cytosol"/>
    <property type="evidence" value="ECO:0000318"/>
    <property type="project" value="GO_Central"/>
</dbReference>
<proteinExistence type="predicted"/>
<sequence>MSINVTVSGNPVRINRGKMVTSYDPVKAEFDKRRLMRLEQVRQQSKDIAENVRNKLKKEKSKQLSQIEKDGEVRLKNWQARKLLELQNQYQEAIEEIGLGHKEAARVAAEEEAFFEDEEVRERVAEERGREAVQRLQIERNEESLKRAVPVQRKKLTRDEENSRSNAVVKKVKQKQSPFKKKKTQVFDSDSENRVPLLEGLGGDSDWNSDLGGTRRVTGARKVATEVQTSPTIFEIPTSDKAAQTNIHESAFPSTSEFPYDTRISERIKRRAILKPETDYCNFAEKEVPRVIGLCPCCLCHGKHLHGVEPVTIDDRPDVRATSAITVRDEGKSEKGQAETHPQNLDDVSESTVPQKTNATSKEDLSLRQSRRVPQRPEQVTKPKPDIPTKPKVTLKSTKKRPENVASGSGPQKVQFYDHPNRYTKFYVPKTSHVEKIDDENIIISPNVLSEEEMYEKMRQRDREAHLRGQVALEKERIQREYRDLMKKLPVLQKQERIAEIGLDKEKYHMSGDRLEELEKRRQNRLDNAYEELLVSQKPALVTLPRKNDDRSENHSLNLAWDVDFEPKSSTNHNRTEQLSHLLTTLKSQKSHLLKEIENTLSKESSSQFDEVKSKSTDYPRRKRSRDDRPISPTTSDVIPEEETTTVKTKPGRKSTTGAPSPRKKRKTSRKVLVKQNSSTQTSPKSGRSVATSPHVNTPVEDSCKCSKKDSSEEVCEVVIKIKDGEKPEVVVQPPFSEKSVKVVTEVEEGKDVERPASWREELTRTASSSSTSYLEPPQSGRSDSILKKIGDMSRTMDSTVSSGASGKQLDPRLLVYIKKLLNMSRASIDDLTISASDVSTPSHSVVETPSNNPLLKLLNVMKYYNLDVADLQKQLSYETDDSGRHYNTSESIAVTTSTSEGDKSVQFKSCTEVDTSSKVEGRKIQDYANMAASCTKKISSLTAMIEKLRAEKKKMMSSGSSGSDKDLTLTSYLQLPDKSPKQDEIDAKLLDIDYNYAEKLKQLSREELQVEKQKVEVREPTDQELLTRLKSLLQDSNSKNKDKRAVESTKKFLQKIDDTCVTLINEKKLFEDKQEDRTVGQVSEKTSVSLKDDKTPQSFPLLLDIPKLPRLEAPSLEKKRKKRPPPTKTLRPIPEPVVPHELSTIIEADSQLSAKAESPVKPKGRPGSSGSKSGDVPDILTEVVKDKSSTNSSDLSEMETMETMLMSIGMEWAIPTLKKTREALALTSSSSGSKESGELSLREFLSKISSSSDVMSASDSQGMSLIHDDNRMTSTPIAGYGEKKDGQPIFLTDSDLSSVKENSGRAKDVEQRFFELQDHSGKKE</sequence>
<feature type="compositionally biased region" description="Basic residues" evidence="2">
    <location>
        <begin position="662"/>
        <end position="673"/>
    </location>
</feature>
<evidence type="ECO:0000313" key="4">
    <source>
        <dbReference type="Proteomes" id="UP000007266"/>
    </source>
</evidence>
<evidence type="ECO:0000256" key="1">
    <source>
        <dbReference type="SAM" id="Coils"/>
    </source>
</evidence>
<feature type="region of interest" description="Disordered" evidence="2">
    <location>
        <begin position="1152"/>
        <end position="1198"/>
    </location>
</feature>
<feature type="region of interest" description="Disordered" evidence="2">
    <location>
        <begin position="600"/>
        <end position="708"/>
    </location>
</feature>
<gene>
    <name evidence="3" type="primary">AUGUSTUS-3.0.2_33159</name>
    <name evidence="3" type="ORF">TcasGA2_TC033159</name>
</gene>
<feature type="compositionally biased region" description="Basic and acidic residues" evidence="2">
    <location>
        <begin position="379"/>
        <end position="389"/>
    </location>
</feature>
<feature type="compositionally biased region" description="Basic and acidic residues" evidence="2">
    <location>
        <begin position="748"/>
        <end position="764"/>
    </location>
</feature>
<dbReference type="EMBL" id="KQ971343">
    <property type="protein sequence ID" value="KYB27244.1"/>
    <property type="molecule type" value="Genomic_DNA"/>
</dbReference>
<feature type="region of interest" description="Disordered" evidence="2">
    <location>
        <begin position="1251"/>
        <end position="1309"/>
    </location>
</feature>
<dbReference type="OrthoDB" id="6359887at2759"/>
<feature type="compositionally biased region" description="Low complexity" evidence="2">
    <location>
        <begin position="1160"/>
        <end position="1175"/>
    </location>
</feature>
<feature type="compositionally biased region" description="Basic and acidic residues" evidence="2">
    <location>
        <begin position="610"/>
        <end position="630"/>
    </location>
</feature>
<feature type="compositionally biased region" description="Polar residues" evidence="2">
    <location>
        <begin position="600"/>
        <end position="609"/>
    </location>
</feature>
<keyword evidence="1" id="KW-0175">Coiled coil</keyword>
<dbReference type="GO" id="GO:0005813">
    <property type="term" value="C:centrosome"/>
    <property type="evidence" value="ECO:0000318"/>
    <property type="project" value="GO_Central"/>
</dbReference>
<organism evidence="3 4">
    <name type="scientific">Tribolium castaneum</name>
    <name type="common">Red flour beetle</name>
    <dbReference type="NCBI Taxonomy" id="7070"/>
    <lineage>
        <taxon>Eukaryota</taxon>
        <taxon>Metazoa</taxon>
        <taxon>Ecdysozoa</taxon>
        <taxon>Arthropoda</taxon>
        <taxon>Hexapoda</taxon>
        <taxon>Insecta</taxon>
        <taxon>Pterygota</taxon>
        <taxon>Neoptera</taxon>
        <taxon>Endopterygota</taxon>
        <taxon>Coleoptera</taxon>
        <taxon>Polyphaga</taxon>
        <taxon>Cucujiformia</taxon>
        <taxon>Tenebrionidae</taxon>
        <taxon>Tenebrionidae incertae sedis</taxon>
        <taxon>Tribolium</taxon>
    </lineage>
</organism>
<feature type="compositionally biased region" description="Polar residues" evidence="2">
    <location>
        <begin position="350"/>
        <end position="360"/>
    </location>
</feature>
<protein>
    <submittedName>
        <fullName evidence="3">Uncharacterized protein</fullName>
    </submittedName>
</protein>
<dbReference type="KEGG" id="tca:100142081"/>
<dbReference type="GO" id="GO:0046599">
    <property type="term" value="P:regulation of centriole replication"/>
    <property type="evidence" value="ECO:0000318"/>
    <property type="project" value="GO_Central"/>
</dbReference>
<feature type="region of interest" description="Disordered" evidence="2">
    <location>
        <begin position="147"/>
        <end position="168"/>
    </location>
</feature>
<feature type="region of interest" description="Disordered" evidence="2">
    <location>
        <begin position="745"/>
        <end position="786"/>
    </location>
</feature>
<feature type="compositionally biased region" description="Polar residues" evidence="2">
    <location>
        <begin position="675"/>
        <end position="696"/>
    </location>
</feature>
<name>A0A139WH82_TRICA</name>
<dbReference type="eggNOG" id="ENOG502QTDT">
    <property type="taxonomic scope" value="Eukaryota"/>
</dbReference>
<feature type="compositionally biased region" description="Low complexity" evidence="2">
    <location>
        <begin position="1251"/>
        <end position="1261"/>
    </location>
</feature>